<name>B8HKZ8_CYAP4</name>
<dbReference type="PROSITE" id="PS00012">
    <property type="entry name" value="PHOSPHOPANTETHEINE"/>
    <property type="match status" value="1"/>
</dbReference>
<evidence type="ECO:0000259" key="5">
    <source>
        <dbReference type="PROSITE" id="PS50075"/>
    </source>
</evidence>
<dbReference type="KEGG" id="cyn:Cyan7425_2887"/>
<dbReference type="SUPFAM" id="SSF47336">
    <property type="entry name" value="ACP-like"/>
    <property type="match status" value="2"/>
</dbReference>
<dbReference type="PANTHER" id="PTHR43775">
    <property type="entry name" value="FATTY ACID SYNTHASE"/>
    <property type="match status" value="1"/>
</dbReference>
<sequence>MPYQPGQVKAVAEEHAKQPIAIVGMACRFPGAPDLNAYWTLLCQGIDAITEVPHSRWNREHFYDPDPGKPFKTNTRWGGFIQDADLFDPAFFGISHREATCMTADQRLLLELSWVAMEDAGLIPSQTAGQNIGVFIGTNSEDYAAMLGSENSAEHCNEPYLAIGTSRAIIANRLSYFYDWNGPSFVVDTACSASLLATHLACQSLWKGEASLALAGGVQLHLRPALYISFTKGGFMAPDGRCKAFDACANGYVRSEGVGMVLLKPLSQSIADGDRIYALIRGSAVNHNGRSNGLTAPNPLAQESLLRAAYQDAGISPGQVQYIEAHGTGTQLGDYMELEVLQSVLAEGRRPGVGCKVGSVKTNIGHAEAAAGIAGLIKVALSLQHRQIPPHLHFETPNPRIKFETLPLQVPTQLEPWPQVQSGQSLLAGVSSFGFGGANVHVVLGGTPDSPHADLGQEQISERSQHLLALSARDSKALVELAERYRLYLEKGPQVSLADLCFSTNTGRSKFSDRLAIRGATLTEVQACLDAFLVGHSHDRYHTGTATGKAPKIAFRFGAAGHQYPGMARQLFETQPTFRKTLERCEQLIHSWEGYSLLEVLYGAKSDRLKQHQYAQPILFALEYGLAQLWISWGIQPHILSGDGGGEYVAACVAGVFSVEDGLKLVVQRGKLSQILSEEAGIDPVQRSQLKPLTVEFEQIARQVNYSSPRFKLISGLTGERVTAAIATPEYWCERLPVLASCSGAKETLKETADQPSYDIWLECGPPTVLQGTGEQGSSGDVGVRLFSLKPGQEDWQSILTSLGELYVRGVAIDWQSFDRDYPYRRKVQLPTYPFQRKSYWVKENFACQNLAVSTQEVSDDAVSRNQNISPTVGQRLRSKISLPELTPVTAGSGSQTQQKVKRQLQPLTDSLTSQSPHLSATEADEPEPHSSKQTVLLNNDSVTNNIVSVKQIKQWLKQELAKVLYETVESIHEDKNFVDLGLDSITGVEFVSKINQRFSLEPRAVEIYDYSTLNKISDYIAQHLSKKSVHTGLLDDFGSDQLIQSSSIVNPNSENAAAIKQWLKQELALVLYEDISNLDVEKKFTDLGLDSITGVELISKINQQFGLALKVIQIYDYPTLATLAEYIAQLTSSHIHKNSIGLNHVSSTKLQPQRSKLSSQVIWDELPSLEAKLYPILEKVVNQELNPEEAQKLISELKLELILGDAG</sequence>
<feature type="domain" description="Carrier" evidence="5">
    <location>
        <begin position="948"/>
        <end position="1025"/>
    </location>
</feature>
<dbReference type="InterPro" id="IPR016039">
    <property type="entry name" value="Thiolase-like"/>
</dbReference>
<dbReference type="Gene3D" id="3.40.47.10">
    <property type="match status" value="1"/>
</dbReference>
<evidence type="ECO:0000256" key="3">
    <source>
        <dbReference type="ARBA" id="ARBA00022679"/>
    </source>
</evidence>
<dbReference type="InterPro" id="IPR009081">
    <property type="entry name" value="PP-bd_ACP"/>
</dbReference>
<dbReference type="SMART" id="SM00825">
    <property type="entry name" value="PKS_KS"/>
    <property type="match status" value="1"/>
</dbReference>
<protein>
    <submittedName>
        <fullName evidence="7">Beta-ketoacyl synthase</fullName>
    </submittedName>
</protein>
<keyword evidence="1" id="KW-0596">Phosphopantetheine</keyword>
<evidence type="ECO:0000256" key="2">
    <source>
        <dbReference type="ARBA" id="ARBA00022553"/>
    </source>
</evidence>
<keyword evidence="2" id="KW-0597">Phosphoprotein</keyword>
<evidence type="ECO:0000256" key="4">
    <source>
        <dbReference type="SAM" id="MobiDB-lite"/>
    </source>
</evidence>
<dbReference type="InterPro" id="IPR020841">
    <property type="entry name" value="PKS_Beta-ketoAc_synthase_dom"/>
</dbReference>
<dbReference type="Pfam" id="PF00698">
    <property type="entry name" value="Acyl_transf_1"/>
    <property type="match status" value="1"/>
</dbReference>
<dbReference type="InterPro" id="IPR006162">
    <property type="entry name" value="Ppantetheine_attach_site"/>
</dbReference>
<dbReference type="Gene3D" id="3.30.70.3290">
    <property type="match status" value="2"/>
</dbReference>
<dbReference type="GO" id="GO:0005737">
    <property type="term" value="C:cytoplasm"/>
    <property type="evidence" value="ECO:0007669"/>
    <property type="project" value="TreeGrafter"/>
</dbReference>
<dbReference type="InterPro" id="IPR014030">
    <property type="entry name" value="Ketoacyl_synth_N"/>
</dbReference>
<feature type="domain" description="Carrier" evidence="5">
    <location>
        <begin position="1055"/>
        <end position="1132"/>
    </location>
</feature>
<dbReference type="Gene3D" id="3.40.366.10">
    <property type="entry name" value="Malonyl-Coenzyme A Acyl Carrier Protein, domain 2"/>
    <property type="match status" value="2"/>
</dbReference>
<dbReference type="PROSITE" id="PS50075">
    <property type="entry name" value="CARRIER"/>
    <property type="match status" value="2"/>
</dbReference>
<dbReference type="STRING" id="395961.Cyan7425_2887"/>
<dbReference type="InterPro" id="IPR014043">
    <property type="entry name" value="Acyl_transferase_dom"/>
</dbReference>
<accession>B8HKZ8</accession>
<dbReference type="Pfam" id="PF00109">
    <property type="entry name" value="ketoacyl-synt"/>
    <property type="match status" value="1"/>
</dbReference>
<feature type="compositionally biased region" description="Polar residues" evidence="4">
    <location>
        <begin position="890"/>
        <end position="899"/>
    </location>
</feature>
<dbReference type="InterPro" id="IPR016035">
    <property type="entry name" value="Acyl_Trfase/lysoPLipase"/>
</dbReference>
<dbReference type="Gene3D" id="1.10.1200.10">
    <property type="entry name" value="ACP-like"/>
    <property type="match status" value="2"/>
</dbReference>
<dbReference type="AlphaFoldDB" id="B8HKZ8"/>
<gene>
    <name evidence="7" type="ordered locus">Cyan7425_2887</name>
</gene>
<feature type="region of interest" description="Disordered" evidence="4">
    <location>
        <begin position="887"/>
        <end position="938"/>
    </location>
</feature>
<feature type="domain" description="Ketosynthase family 3 (KS3)" evidence="6">
    <location>
        <begin position="17"/>
        <end position="446"/>
    </location>
</feature>
<dbReference type="SMART" id="SM00823">
    <property type="entry name" value="PKS_PP"/>
    <property type="match status" value="2"/>
</dbReference>
<dbReference type="InterPro" id="IPR001227">
    <property type="entry name" value="Ac_transferase_dom_sf"/>
</dbReference>
<dbReference type="SUPFAM" id="SSF52151">
    <property type="entry name" value="FabD/lysophospholipase-like"/>
    <property type="match status" value="1"/>
</dbReference>
<dbReference type="eggNOG" id="COG3321">
    <property type="taxonomic scope" value="Bacteria"/>
</dbReference>
<keyword evidence="3" id="KW-0808">Transferase</keyword>
<evidence type="ECO:0000313" key="7">
    <source>
        <dbReference type="EMBL" id="ACL45230.1"/>
    </source>
</evidence>
<dbReference type="HOGENOM" id="CLU_000022_16_6_3"/>
<dbReference type="GO" id="GO:0005886">
    <property type="term" value="C:plasma membrane"/>
    <property type="evidence" value="ECO:0007669"/>
    <property type="project" value="TreeGrafter"/>
</dbReference>
<dbReference type="SMART" id="SM01294">
    <property type="entry name" value="PKS_PP_betabranch"/>
    <property type="match status" value="2"/>
</dbReference>
<dbReference type="InterPro" id="IPR020806">
    <property type="entry name" value="PKS_PP-bd"/>
</dbReference>
<dbReference type="InterPro" id="IPR050091">
    <property type="entry name" value="PKS_NRPS_Biosynth_Enz"/>
</dbReference>
<dbReference type="InterPro" id="IPR036736">
    <property type="entry name" value="ACP-like_sf"/>
</dbReference>
<dbReference type="InterPro" id="IPR032821">
    <property type="entry name" value="PKS_assoc"/>
</dbReference>
<dbReference type="EMBL" id="CP001344">
    <property type="protein sequence ID" value="ACL45230.1"/>
    <property type="molecule type" value="Genomic_DNA"/>
</dbReference>
<dbReference type="Pfam" id="PF16197">
    <property type="entry name" value="KAsynt_C_assoc"/>
    <property type="match status" value="1"/>
</dbReference>
<dbReference type="PANTHER" id="PTHR43775:SF37">
    <property type="entry name" value="SI:DKEY-61P9.11"/>
    <property type="match status" value="1"/>
</dbReference>
<organism evidence="7">
    <name type="scientific">Cyanothece sp. (strain PCC 7425 / ATCC 29141)</name>
    <dbReference type="NCBI Taxonomy" id="395961"/>
    <lineage>
        <taxon>Bacteria</taxon>
        <taxon>Bacillati</taxon>
        <taxon>Cyanobacteriota</taxon>
        <taxon>Cyanophyceae</taxon>
        <taxon>Gomontiellales</taxon>
        <taxon>Cyanothecaceae</taxon>
        <taxon>Cyanothece</taxon>
    </lineage>
</organism>
<dbReference type="OrthoDB" id="499075at2"/>
<feature type="compositionally biased region" description="Polar residues" evidence="4">
    <location>
        <begin position="906"/>
        <end position="919"/>
    </location>
</feature>
<dbReference type="GO" id="GO:0071770">
    <property type="term" value="P:DIM/DIP cell wall layer assembly"/>
    <property type="evidence" value="ECO:0007669"/>
    <property type="project" value="TreeGrafter"/>
</dbReference>
<dbReference type="GO" id="GO:0006633">
    <property type="term" value="P:fatty acid biosynthetic process"/>
    <property type="evidence" value="ECO:0007669"/>
    <property type="project" value="TreeGrafter"/>
</dbReference>
<dbReference type="CDD" id="cd00833">
    <property type="entry name" value="PKS"/>
    <property type="match status" value="1"/>
</dbReference>
<dbReference type="SMART" id="SM00827">
    <property type="entry name" value="PKS_AT"/>
    <property type="match status" value="1"/>
</dbReference>
<dbReference type="GO" id="GO:0031177">
    <property type="term" value="F:phosphopantetheine binding"/>
    <property type="evidence" value="ECO:0007669"/>
    <property type="project" value="InterPro"/>
</dbReference>
<dbReference type="FunFam" id="3.40.47.10:FF:000019">
    <property type="entry name" value="Polyketide synthase type I"/>
    <property type="match status" value="1"/>
</dbReference>
<dbReference type="SUPFAM" id="SSF53901">
    <property type="entry name" value="Thiolase-like"/>
    <property type="match status" value="1"/>
</dbReference>
<proteinExistence type="predicted"/>
<dbReference type="InterPro" id="IPR014031">
    <property type="entry name" value="Ketoacyl_synth_C"/>
</dbReference>
<reference evidence="7" key="1">
    <citation type="submission" date="2009-01" db="EMBL/GenBank/DDBJ databases">
        <title>Complete sequence of chromosome Cyanothece sp. PCC 7425.</title>
        <authorList>
            <consortium name="US DOE Joint Genome Institute"/>
            <person name="Lucas S."/>
            <person name="Copeland A."/>
            <person name="Lapidus A."/>
            <person name="Glavina del Rio T."/>
            <person name="Dalin E."/>
            <person name="Tice H."/>
            <person name="Bruce D."/>
            <person name="Goodwin L."/>
            <person name="Pitluck S."/>
            <person name="Sims D."/>
            <person name="Meineke L."/>
            <person name="Brettin T."/>
            <person name="Detter J.C."/>
            <person name="Han C."/>
            <person name="Larimer F."/>
            <person name="Land M."/>
            <person name="Hauser L."/>
            <person name="Kyrpides N."/>
            <person name="Ovchinnikova G."/>
            <person name="Liberton M."/>
            <person name="Stoeckel J."/>
            <person name="Banerjee A."/>
            <person name="Singh A."/>
            <person name="Page L."/>
            <person name="Sato H."/>
            <person name="Zhao L."/>
            <person name="Sherman L."/>
            <person name="Pakrasi H."/>
            <person name="Richardson P."/>
        </authorList>
    </citation>
    <scope>NUCLEOTIDE SEQUENCE</scope>
    <source>
        <strain evidence="7">PCC 7425</strain>
    </source>
</reference>
<dbReference type="Pfam" id="PF00550">
    <property type="entry name" value="PP-binding"/>
    <property type="match status" value="2"/>
</dbReference>
<evidence type="ECO:0000256" key="1">
    <source>
        <dbReference type="ARBA" id="ARBA00022450"/>
    </source>
</evidence>
<dbReference type="GO" id="GO:0004312">
    <property type="term" value="F:fatty acid synthase activity"/>
    <property type="evidence" value="ECO:0007669"/>
    <property type="project" value="TreeGrafter"/>
</dbReference>
<dbReference type="PROSITE" id="PS52004">
    <property type="entry name" value="KS3_2"/>
    <property type="match status" value="1"/>
</dbReference>
<dbReference type="Pfam" id="PF02801">
    <property type="entry name" value="Ketoacyl-synt_C"/>
    <property type="match status" value="1"/>
</dbReference>
<evidence type="ECO:0000259" key="6">
    <source>
        <dbReference type="PROSITE" id="PS52004"/>
    </source>
</evidence>